<reference evidence="1" key="1">
    <citation type="submission" date="2020-04" db="EMBL/GenBank/DDBJ databases">
        <authorList>
            <person name="Chiriac C."/>
            <person name="Salcher M."/>
            <person name="Ghai R."/>
            <person name="Kavagutti S V."/>
        </authorList>
    </citation>
    <scope>NUCLEOTIDE SEQUENCE</scope>
</reference>
<accession>A0A6J5KNX8</accession>
<evidence type="ECO:0000313" key="1">
    <source>
        <dbReference type="EMBL" id="CAB4122956.1"/>
    </source>
</evidence>
<organism evidence="1">
    <name type="scientific">uncultured Caudovirales phage</name>
    <dbReference type="NCBI Taxonomy" id="2100421"/>
    <lineage>
        <taxon>Viruses</taxon>
        <taxon>Duplodnaviria</taxon>
        <taxon>Heunggongvirae</taxon>
        <taxon>Uroviricota</taxon>
        <taxon>Caudoviricetes</taxon>
        <taxon>Peduoviridae</taxon>
        <taxon>Maltschvirus</taxon>
        <taxon>Maltschvirus maltsch</taxon>
    </lineage>
</organism>
<gene>
    <name evidence="1" type="ORF">UFOVP29_115</name>
</gene>
<dbReference type="InterPro" id="IPR013783">
    <property type="entry name" value="Ig-like_fold"/>
</dbReference>
<proteinExistence type="predicted"/>
<dbReference type="EMBL" id="LR796167">
    <property type="protein sequence ID" value="CAB4122956.1"/>
    <property type="molecule type" value="Genomic_DNA"/>
</dbReference>
<dbReference type="Gene3D" id="2.60.40.10">
    <property type="entry name" value="Immunoglobulins"/>
    <property type="match status" value="1"/>
</dbReference>
<protein>
    <submittedName>
        <fullName evidence="1">Uncharacterized protein</fullName>
    </submittedName>
</protein>
<sequence length="836" mass="88266">MGTLGSANVAVTNLPGNQNVTVLGNANVHIVNWPTTQNILVTGTANVLITNLPSTQNVRVTGTANVLITNLPATQNVFVNNANQNVTVLGTANVLITNLPTTQNVLVTNTPDVQNVLVTGTANVLITNIPETQNVLVTGTANVLITNLPSTQNVLITGGQSNVTVTNIPATQNVQVVSNNSTTPIYVQYANSIQQDALGRLKVSMVADQVWYAPTVDKDGDLRWTELFTGNVVTTTASTTRTNTNLLTLTSSAGIYPGAIVSDGAGVSYSPPTYVVSVNNSNVILNQNATVTSGTVLTFNTNNLTYTATGSQNSVSNLVVSSTAGIQVWDQVLNTTLGTANVLPFNTFVVRVANATVVTLNQNVSVSNGDTITFAKASSYFNSVTGDVTMAPGNPADGSAIRQTRITQRIIPGVSHTIYQSVNFNGVDSYTVKKFGLYNNAAGFYWQLGSTVDSLAAVVRRTAPDGTTYEDVVARPNFNTDKLDGTGASKFDLTTTSNVDITSWASNVVNPNFAGGYLVTYNVTTNQGNTFALGTSVTVSGVTPATFNGTFSVSSYGTSNVTVAYPTNPGVFGSLLNGALYQTQYHKYFTWWVEFIGGRTGRIRFGLGTTAGATIAHTFNYSGVLSTNFVTTTALPIRYEIYNTGTAAYRSTMLIGGSTFNVEGGQSTNPGFGVAANNVGFAVDSTLSPILGFGLRPSSPYNSADLQLKSFMLLDTANRVVGGGGGGTLYGAYYWQLTYNPQISGPVPTAINTGKASRYWRYTASSNIVPNTGIIVDSGYFTSQISQITETITNFLNMGQDVQGYNPDQLVLCVQELATGTNAGNIVATMNWVELL</sequence>
<name>A0A6J5KNX8_9CAUD</name>